<gene>
    <name evidence="10" type="ORF">ACJDUH_15505</name>
</gene>
<evidence type="ECO:0000256" key="3">
    <source>
        <dbReference type="ARBA" id="ARBA00022475"/>
    </source>
</evidence>
<evidence type="ECO:0000256" key="4">
    <source>
        <dbReference type="ARBA" id="ARBA00022692"/>
    </source>
</evidence>
<dbReference type="InterPro" id="IPR023090">
    <property type="entry name" value="UPF0702_alpha/beta_dom_sf"/>
</dbReference>
<evidence type="ECO:0000256" key="2">
    <source>
        <dbReference type="ARBA" id="ARBA00006448"/>
    </source>
</evidence>
<evidence type="ECO:0000256" key="7">
    <source>
        <dbReference type="SAM" id="Phobius"/>
    </source>
</evidence>
<keyword evidence="11" id="KW-1185">Reference proteome</keyword>
<dbReference type="PANTHER" id="PTHR34582">
    <property type="entry name" value="UPF0702 TRANSMEMBRANE PROTEIN YCAP"/>
    <property type="match status" value="1"/>
</dbReference>
<comment type="subcellular location">
    <subcellularLocation>
        <location evidence="1">Cell membrane</location>
        <topology evidence="1">Multi-pass membrane protein</topology>
    </subcellularLocation>
</comment>
<reference evidence="10 11" key="1">
    <citation type="submission" date="2024-11" db="EMBL/GenBank/DDBJ databases">
        <authorList>
            <person name="Heng Y.C."/>
            <person name="Lim A.C.H."/>
            <person name="Lee J.K.Y."/>
            <person name="Kittelmann S."/>
        </authorList>
    </citation>
    <scope>NUCLEOTIDE SEQUENCE [LARGE SCALE GENOMIC DNA]</scope>
    <source>
        <strain evidence="10 11">WILCCON 0202</strain>
    </source>
</reference>
<dbReference type="RefSeq" id="WP_406766116.1">
    <property type="nucleotide sequence ID" value="NZ_JBJHZY010000003.1"/>
</dbReference>
<dbReference type="InterPro" id="IPR007353">
    <property type="entry name" value="DUF421"/>
</dbReference>
<evidence type="ECO:0000259" key="8">
    <source>
        <dbReference type="Pfam" id="PF04239"/>
    </source>
</evidence>
<comment type="caution">
    <text evidence="10">The sequence shown here is derived from an EMBL/GenBank/DDBJ whole genome shotgun (WGS) entry which is preliminary data.</text>
</comment>
<keyword evidence="3" id="KW-1003">Cell membrane</keyword>
<evidence type="ECO:0000259" key="9">
    <source>
        <dbReference type="Pfam" id="PF20730"/>
    </source>
</evidence>
<feature type="domain" description="YetF-like N-terminal transmembrane" evidence="9">
    <location>
        <begin position="4"/>
        <end position="77"/>
    </location>
</feature>
<feature type="transmembrane region" description="Helical" evidence="7">
    <location>
        <begin position="63"/>
        <end position="81"/>
    </location>
</feature>
<feature type="transmembrane region" description="Helical" evidence="7">
    <location>
        <begin position="38"/>
        <end position="57"/>
    </location>
</feature>
<feature type="domain" description="YetF C-terminal" evidence="8">
    <location>
        <begin position="82"/>
        <end position="213"/>
    </location>
</feature>
<dbReference type="Pfam" id="PF20730">
    <property type="entry name" value="YetF_N"/>
    <property type="match status" value="1"/>
</dbReference>
<keyword evidence="6 7" id="KW-0472">Membrane</keyword>
<evidence type="ECO:0000256" key="6">
    <source>
        <dbReference type="ARBA" id="ARBA00023136"/>
    </source>
</evidence>
<dbReference type="Pfam" id="PF04239">
    <property type="entry name" value="DUF421"/>
    <property type="match status" value="1"/>
</dbReference>
<evidence type="ECO:0000313" key="10">
    <source>
        <dbReference type="EMBL" id="MFL0269495.1"/>
    </source>
</evidence>
<organism evidence="10 11">
    <name type="scientific">Candidatus Clostridium radicumherbarum</name>
    <dbReference type="NCBI Taxonomy" id="3381662"/>
    <lineage>
        <taxon>Bacteria</taxon>
        <taxon>Bacillati</taxon>
        <taxon>Bacillota</taxon>
        <taxon>Clostridia</taxon>
        <taxon>Eubacteriales</taxon>
        <taxon>Clostridiaceae</taxon>
        <taxon>Clostridium</taxon>
    </lineage>
</organism>
<feature type="transmembrane region" description="Helical" evidence="7">
    <location>
        <begin position="6"/>
        <end position="26"/>
    </location>
</feature>
<dbReference type="Proteomes" id="UP001623661">
    <property type="component" value="Unassembled WGS sequence"/>
</dbReference>
<name>A0ABW8TVI3_9CLOT</name>
<evidence type="ECO:0000256" key="1">
    <source>
        <dbReference type="ARBA" id="ARBA00004651"/>
    </source>
</evidence>
<dbReference type="PANTHER" id="PTHR34582:SF7">
    <property type="entry name" value="UPF0702 TRANSMEMBRANE PROTEIN YDFS"/>
    <property type="match status" value="1"/>
</dbReference>
<dbReference type="Gene3D" id="3.30.240.20">
    <property type="entry name" value="bsu07140 like domains"/>
    <property type="match status" value="2"/>
</dbReference>
<keyword evidence="5 7" id="KW-1133">Transmembrane helix</keyword>
<accession>A0ABW8TVI3</accession>
<protein>
    <submittedName>
        <fullName evidence="10">DUF421 domain-containing protein</fullName>
    </submittedName>
</protein>
<evidence type="ECO:0000256" key="5">
    <source>
        <dbReference type="ARBA" id="ARBA00022989"/>
    </source>
</evidence>
<sequence length="231" mass="26469">MKEYFLTFLKSIISYIVLLILTRVMGKKQLSQMTSFDYVVSITIGSIAAAISVDRRINDIDGLIAVLSWATLPIITGFIGLKSVKFRRLTDGESTILIDKGQVNDNNMRKARYNMKDLLMQLRQKDIFDLAEVDFALLEPNGQLSVLKNQELHNVTLKDLNIKVPYKGMVIDIIVNGEIIYDHLNMIKKDEKWLKDQLNNKQIKDIKDIIYAGFTNDEKLEVVLMNNLKSK</sequence>
<keyword evidence="4 7" id="KW-0812">Transmembrane</keyword>
<comment type="similarity">
    <text evidence="2">Belongs to the UPF0702 family.</text>
</comment>
<evidence type="ECO:0000313" key="11">
    <source>
        <dbReference type="Proteomes" id="UP001623661"/>
    </source>
</evidence>
<proteinExistence type="inferred from homology"/>
<dbReference type="EMBL" id="JBJHZY010000003">
    <property type="protein sequence ID" value="MFL0269495.1"/>
    <property type="molecule type" value="Genomic_DNA"/>
</dbReference>
<dbReference type="InterPro" id="IPR048454">
    <property type="entry name" value="YetF_N"/>
</dbReference>